<dbReference type="RefSeq" id="WP_084671314.1">
    <property type="nucleotide sequence ID" value="NZ_FQUJ01000006.1"/>
</dbReference>
<evidence type="ECO:0000256" key="1">
    <source>
        <dbReference type="SAM" id="SignalP"/>
    </source>
</evidence>
<accession>A0A1M4YG13</accession>
<evidence type="ECO:0000313" key="2">
    <source>
        <dbReference type="EMBL" id="SHF04715.1"/>
    </source>
</evidence>
<dbReference type="InterPro" id="IPR029033">
    <property type="entry name" value="His_PPase_superfam"/>
</dbReference>
<dbReference type="Gene3D" id="3.40.50.1240">
    <property type="entry name" value="Phosphoglycerate mutase-like"/>
    <property type="match status" value="1"/>
</dbReference>
<keyword evidence="1" id="KW-0732">Signal</keyword>
<feature type="chain" id="PRO_5012635206" evidence="1">
    <location>
        <begin position="20"/>
        <end position="193"/>
    </location>
</feature>
<dbReference type="InterPro" id="IPR013078">
    <property type="entry name" value="His_Pase_superF_clade-1"/>
</dbReference>
<dbReference type="Pfam" id="PF00300">
    <property type="entry name" value="His_Phos_1"/>
    <property type="match status" value="1"/>
</dbReference>
<dbReference type="CDD" id="cd07067">
    <property type="entry name" value="HP_PGM_like"/>
    <property type="match status" value="1"/>
</dbReference>
<dbReference type="OrthoDB" id="8685508at2"/>
<name>A0A1M4YG13_9GAMM</name>
<evidence type="ECO:0000313" key="3">
    <source>
        <dbReference type="Proteomes" id="UP000184346"/>
    </source>
</evidence>
<dbReference type="AlphaFoldDB" id="A0A1M4YG13"/>
<sequence length="193" mass="20859">MALRIFSLLRCFCIAFALAAGAHAQQEPDEEALWALLANGSHAALMRHAMAPGTGDPADFRFDDCSTQRNLSPRGREQAHAIGERFRENGIVGANVYSSQWCRCLETARLLDLGEVVPTPGLNSFFTRRERGPRQSDEVRSMLAEKAGGGVSVLVTHQVNITALTGVYPGSGEIVVVQPSGSDLRVVGRISPR</sequence>
<dbReference type="Proteomes" id="UP000184346">
    <property type="component" value="Unassembled WGS sequence"/>
</dbReference>
<dbReference type="EMBL" id="FQUJ01000006">
    <property type="protein sequence ID" value="SHF04715.1"/>
    <property type="molecule type" value="Genomic_DNA"/>
</dbReference>
<protein>
    <submittedName>
        <fullName evidence="2">Histidine phosphatase superfamily (Branch 1)</fullName>
    </submittedName>
</protein>
<gene>
    <name evidence="2" type="ORF">SAMN02745148_01703</name>
</gene>
<keyword evidence="3" id="KW-1185">Reference proteome</keyword>
<feature type="signal peptide" evidence="1">
    <location>
        <begin position="1"/>
        <end position="19"/>
    </location>
</feature>
<dbReference type="STRING" id="1121942.SAMN02745148_01703"/>
<dbReference type="SUPFAM" id="SSF53254">
    <property type="entry name" value="Phosphoglycerate mutase-like"/>
    <property type="match status" value="1"/>
</dbReference>
<organism evidence="2 3">
    <name type="scientific">Modicisalibacter ilicicola DSM 19980</name>
    <dbReference type="NCBI Taxonomy" id="1121942"/>
    <lineage>
        <taxon>Bacteria</taxon>
        <taxon>Pseudomonadati</taxon>
        <taxon>Pseudomonadota</taxon>
        <taxon>Gammaproteobacteria</taxon>
        <taxon>Oceanospirillales</taxon>
        <taxon>Halomonadaceae</taxon>
        <taxon>Modicisalibacter</taxon>
    </lineage>
</organism>
<reference evidence="2 3" key="1">
    <citation type="submission" date="2016-11" db="EMBL/GenBank/DDBJ databases">
        <authorList>
            <person name="Jaros S."/>
            <person name="Januszkiewicz K."/>
            <person name="Wedrychowicz H."/>
        </authorList>
    </citation>
    <scope>NUCLEOTIDE SEQUENCE [LARGE SCALE GENOMIC DNA]</scope>
    <source>
        <strain evidence="2 3">DSM 19980</strain>
    </source>
</reference>
<dbReference type="SMART" id="SM00855">
    <property type="entry name" value="PGAM"/>
    <property type="match status" value="1"/>
</dbReference>
<proteinExistence type="predicted"/>